<evidence type="ECO:0000313" key="6">
    <source>
        <dbReference type="Proteomes" id="UP000054560"/>
    </source>
</evidence>
<dbReference type="PROSITE" id="PS50176">
    <property type="entry name" value="ARM_REPEAT"/>
    <property type="match status" value="2"/>
</dbReference>
<feature type="non-terminal residue" evidence="5">
    <location>
        <position position="1"/>
    </location>
</feature>
<dbReference type="InterPro" id="IPR000225">
    <property type="entry name" value="Armadillo"/>
</dbReference>
<evidence type="ECO:0000256" key="1">
    <source>
        <dbReference type="ARBA" id="ARBA00010394"/>
    </source>
</evidence>
<dbReference type="EMBL" id="KQ243561">
    <property type="protein sequence ID" value="KNC75539.1"/>
    <property type="molecule type" value="Genomic_DNA"/>
</dbReference>
<evidence type="ECO:0000256" key="4">
    <source>
        <dbReference type="PROSITE-ProRule" id="PRU00259"/>
    </source>
</evidence>
<dbReference type="OrthoDB" id="29145at2759"/>
<keyword evidence="3" id="KW-0653">Protein transport</keyword>
<dbReference type="PANTHER" id="PTHR23316">
    <property type="entry name" value="IMPORTIN ALPHA"/>
    <property type="match status" value="1"/>
</dbReference>
<protein>
    <recommendedName>
        <fullName evidence="7">Importin subunit alpha</fullName>
    </recommendedName>
</protein>
<reference evidence="5 6" key="1">
    <citation type="submission" date="2011-02" db="EMBL/GenBank/DDBJ databases">
        <title>The Genome Sequence of Sphaeroforma arctica JP610.</title>
        <authorList>
            <consortium name="The Broad Institute Genome Sequencing Platform"/>
            <person name="Russ C."/>
            <person name="Cuomo C."/>
            <person name="Young S.K."/>
            <person name="Zeng Q."/>
            <person name="Gargeya S."/>
            <person name="Alvarado L."/>
            <person name="Berlin A."/>
            <person name="Chapman S.B."/>
            <person name="Chen Z."/>
            <person name="Freedman E."/>
            <person name="Gellesch M."/>
            <person name="Goldberg J."/>
            <person name="Griggs A."/>
            <person name="Gujja S."/>
            <person name="Heilman E."/>
            <person name="Heiman D."/>
            <person name="Howarth C."/>
            <person name="Mehta T."/>
            <person name="Neiman D."/>
            <person name="Pearson M."/>
            <person name="Roberts A."/>
            <person name="Saif S."/>
            <person name="Shea T."/>
            <person name="Shenoy N."/>
            <person name="Sisk P."/>
            <person name="Stolte C."/>
            <person name="Sykes S."/>
            <person name="White J."/>
            <person name="Yandava C."/>
            <person name="Burger G."/>
            <person name="Gray M.W."/>
            <person name="Holland P.W.H."/>
            <person name="King N."/>
            <person name="Lang F.B.F."/>
            <person name="Roger A.J."/>
            <person name="Ruiz-Trillo I."/>
            <person name="Haas B."/>
            <person name="Nusbaum C."/>
            <person name="Birren B."/>
        </authorList>
    </citation>
    <scope>NUCLEOTIDE SEQUENCE [LARGE SCALE GENOMIC DNA]</scope>
    <source>
        <strain evidence="5 6">JP610</strain>
    </source>
</reference>
<dbReference type="STRING" id="667725.A0A0L0FFJ5"/>
<feature type="repeat" description="ARM" evidence="4">
    <location>
        <begin position="197"/>
        <end position="239"/>
    </location>
</feature>
<dbReference type="AlphaFoldDB" id="A0A0L0FFJ5"/>
<dbReference type="Gene3D" id="1.25.10.10">
    <property type="entry name" value="Leucine-rich Repeat Variant"/>
    <property type="match status" value="1"/>
</dbReference>
<dbReference type="Proteomes" id="UP000054560">
    <property type="component" value="Unassembled WGS sequence"/>
</dbReference>
<gene>
    <name evidence="5" type="ORF">SARC_11938</name>
</gene>
<evidence type="ECO:0000313" key="5">
    <source>
        <dbReference type="EMBL" id="KNC75539.1"/>
    </source>
</evidence>
<evidence type="ECO:0000256" key="3">
    <source>
        <dbReference type="ARBA" id="ARBA00022927"/>
    </source>
</evidence>
<dbReference type="InterPro" id="IPR016024">
    <property type="entry name" value="ARM-type_fold"/>
</dbReference>
<dbReference type="InterPro" id="IPR011989">
    <property type="entry name" value="ARM-like"/>
</dbReference>
<dbReference type="Pfam" id="PF00514">
    <property type="entry name" value="Arm"/>
    <property type="match status" value="4"/>
</dbReference>
<name>A0A0L0FFJ5_9EUKA</name>
<dbReference type="RefSeq" id="XP_014149441.1">
    <property type="nucleotide sequence ID" value="XM_014293966.1"/>
</dbReference>
<organism evidence="5 6">
    <name type="scientific">Sphaeroforma arctica JP610</name>
    <dbReference type="NCBI Taxonomy" id="667725"/>
    <lineage>
        <taxon>Eukaryota</taxon>
        <taxon>Ichthyosporea</taxon>
        <taxon>Ichthyophonida</taxon>
        <taxon>Sphaeroforma</taxon>
    </lineage>
</organism>
<dbReference type="eggNOG" id="KOG0166">
    <property type="taxonomic scope" value="Eukaryota"/>
</dbReference>
<dbReference type="Pfam" id="PF16186">
    <property type="entry name" value="Arm_3"/>
    <property type="match status" value="1"/>
</dbReference>
<dbReference type="GeneID" id="25912442"/>
<sequence length="393" mass="42485">QLEAAWSLTNIASGSSEQTRTVVEAGAVPLFVQLVLSGSPKLIDQATWALGNIAGDGAECRDLVIECGGVQAIMKTIAPKTCELGVLKNAMWAMSNLCRGKNPQPDFSQVKAFLPAVAVWLRITQDVEIITDALWTLSYLSDGAGDHIEEVLVSGVSLKLVELMMHPLVSVVVPCLRTIGNITTGTHTETQVVINAGCVPVLLHVLSSTEAKLRKEACWAISNITAGTVEQIEVVLSNGLMRPLVHIAHNDEYRVSEEAMWAITNACCGGSPSQIRIVVDEGGLKQMCQFLSKDGAVASVLVVVMDAIYATLKSAENERVLLMYTEIIEEEDGIDRMDALQHHSSEKVYQIANRIISEYFSANDDNLELMEPEVGADGQLSFNAPAKGSNFNF</sequence>
<dbReference type="InterPro" id="IPR032413">
    <property type="entry name" value="Arm_3"/>
</dbReference>
<keyword evidence="2" id="KW-0813">Transport</keyword>
<evidence type="ECO:0000256" key="2">
    <source>
        <dbReference type="ARBA" id="ARBA00022448"/>
    </source>
</evidence>
<evidence type="ECO:0008006" key="7">
    <source>
        <dbReference type="Google" id="ProtNLM"/>
    </source>
</evidence>
<accession>A0A0L0FFJ5</accession>
<comment type="similarity">
    <text evidence="1">Belongs to the importin alpha family.</text>
</comment>
<keyword evidence="6" id="KW-1185">Reference proteome</keyword>
<dbReference type="GO" id="GO:0015031">
    <property type="term" value="P:protein transport"/>
    <property type="evidence" value="ECO:0007669"/>
    <property type="project" value="UniProtKB-KW"/>
</dbReference>
<dbReference type="SUPFAM" id="SSF48371">
    <property type="entry name" value="ARM repeat"/>
    <property type="match status" value="1"/>
</dbReference>
<feature type="repeat" description="ARM" evidence="4">
    <location>
        <begin position="26"/>
        <end position="68"/>
    </location>
</feature>
<dbReference type="SMART" id="SM00185">
    <property type="entry name" value="ARM"/>
    <property type="match status" value="7"/>
</dbReference>
<proteinExistence type="inferred from homology"/>